<feature type="non-terminal residue" evidence="2">
    <location>
        <position position="1"/>
    </location>
</feature>
<dbReference type="PROSITE" id="PS50879">
    <property type="entry name" value="RNASE_H_1"/>
    <property type="match status" value="1"/>
</dbReference>
<dbReference type="GO" id="GO:0003676">
    <property type="term" value="F:nucleic acid binding"/>
    <property type="evidence" value="ECO:0007669"/>
    <property type="project" value="InterPro"/>
</dbReference>
<dbReference type="Proteomes" id="UP000297245">
    <property type="component" value="Unassembled WGS sequence"/>
</dbReference>
<dbReference type="OrthoDB" id="3265515at2759"/>
<dbReference type="EMBL" id="ML179885">
    <property type="protein sequence ID" value="THU80648.1"/>
    <property type="molecule type" value="Genomic_DNA"/>
</dbReference>
<keyword evidence="3" id="KW-1185">Reference proteome</keyword>
<evidence type="ECO:0000313" key="2">
    <source>
        <dbReference type="EMBL" id="THU80648.1"/>
    </source>
</evidence>
<organism evidence="2 3">
    <name type="scientific">Dendrothele bispora (strain CBS 962.96)</name>
    <dbReference type="NCBI Taxonomy" id="1314807"/>
    <lineage>
        <taxon>Eukaryota</taxon>
        <taxon>Fungi</taxon>
        <taxon>Dikarya</taxon>
        <taxon>Basidiomycota</taxon>
        <taxon>Agaricomycotina</taxon>
        <taxon>Agaricomycetes</taxon>
        <taxon>Agaricomycetidae</taxon>
        <taxon>Agaricales</taxon>
        <taxon>Agaricales incertae sedis</taxon>
        <taxon>Dendrothele</taxon>
    </lineage>
</organism>
<protein>
    <recommendedName>
        <fullName evidence="1">RNase H type-1 domain-containing protein</fullName>
    </recommendedName>
</protein>
<evidence type="ECO:0000313" key="3">
    <source>
        <dbReference type="Proteomes" id="UP000297245"/>
    </source>
</evidence>
<dbReference type="Gene3D" id="3.30.420.10">
    <property type="entry name" value="Ribonuclease H-like superfamily/Ribonuclease H"/>
    <property type="match status" value="1"/>
</dbReference>
<reference evidence="2 3" key="1">
    <citation type="journal article" date="2019" name="Nat. Ecol. Evol.">
        <title>Megaphylogeny resolves global patterns of mushroom evolution.</title>
        <authorList>
            <person name="Varga T."/>
            <person name="Krizsan K."/>
            <person name="Foldi C."/>
            <person name="Dima B."/>
            <person name="Sanchez-Garcia M."/>
            <person name="Sanchez-Ramirez S."/>
            <person name="Szollosi G.J."/>
            <person name="Szarkandi J.G."/>
            <person name="Papp V."/>
            <person name="Albert L."/>
            <person name="Andreopoulos W."/>
            <person name="Angelini C."/>
            <person name="Antonin V."/>
            <person name="Barry K.W."/>
            <person name="Bougher N.L."/>
            <person name="Buchanan P."/>
            <person name="Buyck B."/>
            <person name="Bense V."/>
            <person name="Catcheside P."/>
            <person name="Chovatia M."/>
            <person name="Cooper J."/>
            <person name="Damon W."/>
            <person name="Desjardin D."/>
            <person name="Finy P."/>
            <person name="Geml J."/>
            <person name="Haridas S."/>
            <person name="Hughes K."/>
            <person name="Justo A."/>
            <person name="Karasinski D."/>
            <person name="Kautmanova I."/>
            <person name="Kiss B."/>
            <person name="Kocsube S."/>
            <person name="Kotiranta H."/>
            <person name="LaButti K.M."/>
            <person name="Lechner B.E."/>
            <person name="Liimatainen K."/>
            <person name="Lipzen A."/>
            <person name="Lukacs Z."/>
            <person name="Mihaltcheva S."/>
            <person name="Morgado L.N."/>
            <person name="Niskanen T."/>
            <person name="Noordeloos M.E."/>
            <person name="Ohm R.A."/>
            <person name="Ortiz-Santana B."/>
            <person name="Ovrebo C."/>
            <person name="Racz N."/>
            <person name="Riley R."/>
            <person name="Savchenko A."/>
            <person name="Shiryaev A."/>
            <person name="Soop K."/>
            <person name="Spirin V."/>
            <person name="Szebenyi C."/>
            <person name="Tomsovsky M."/>
            <person name="Tulloss R.E."/>
            <person name="Uehling J."/>
            <person name="Grigoriev I.V."/>
            <person name="Vagvolgyi C."/>
            <person name="Papp T."/>
            <person name="Martin F.M."/>
            <person name="Miettinen O."/>
            <person name="Hibbett D.S."/>
            <person name="Nagy L.G."/>
        </authorList>
    </citation>
    <scope>NUCLEOTIDE SEQUENCE [LARGE SCALE GENOMIC DNA]</scope>
    <source>
        <strain evidence="2 3">CBS 962.96</strain>
    </source>
</reference>
<dbReference type="Pfam" id="PF00075">
    <property type="entry name" value="RNase_H"/>
    <property type="match status" value="1"/>
</dbReference>
<dbReference type="InterPro" id="IPR012337">
    <property type="entry name" value="RNaseH-like_sf"/>
</dbReference>
<accession>A0A4S8KYG5</accession>
<name>A0A4S8KYG5_DENBC</name>
<dbReference type="CDD" id="cd09276">
    <property type="entry name" value="Rnase_HI_RT_non_LTR"/>
    <property type="match status" value="1"/>
</dbReference>
<feature type="domain" description="RNase H type-1" evidence="1">
    <location>
        <begin position="1"/>
        <end position="95"/>
    </location>
</feature>
<dbReference type="GO" id="GO:0004523">
    <property type="term" value="F:RNA-DNA hybrid ribonuclease activity"/>
    <property type="evidence" value="ECO:0007669"/>
    <property type="project" value="InterPro"/>
</dbReference>
<dbReference type="AlphaFoldDB" id="A0A4S8KYG5"/>
<gene>
    <name evidence="2" type="ORF">K435DRAFT_588082</name>
</gene>
<dbReference type="InterPro" id="IPR036397">
    <property type="entry name" value="RNaseH_sf"/>
</dbReference>
<evidence type="ECO:0000259" key="1">
    <source>
        <dbReference type="PROSITE" id="PS50879"/>
    </source>
</evidence>
<dbReference type="SUPFAM" id="SSF53098">
    <property type="entry name" value="Ribonuclease H-like"/>
    <property type="match status" value="1"/>
</dbReference>
<proteinExistence type="predicted"/>
<feature type="non-terminal residue" evidence="2">
    <location>
        <position position="96"/>
    </location>
</feature>
<sequence length="96" mass="10576">VYEGECVGLILALHLLSEQEEVRKVSIWVDNTAAIQATTSDKCGAAHYLLDHFHSLLQQVRGRHPNLKLRICWVPSHTGVEGNERADEEAKAAACG</sequence>
<dbReference type="InterPro" id="IPR002156">
    <property type="entry name" value="RNaseH_domain"/>
</dbReference>